<dbReference type="GO" id="GO:0043565">
    <property type="term" value="F:sequence-specific DNA binding"/>
    <property type="evidence" value="ECO:0007669"/>
    <property type="project" value="InterPro"/>
</dbReference>
<dbReference type="CDD" id="cd03136">
    <property type="entry name" value="GATase1_AraC_ArgR_like"/>
    <property type="match status" value="1"/>
</dbReference>
<reference evidence="5 6" key="1">
    <citation type="submission" date="2019-06" db="EMBL/GenBank/DDBJ databases">
        <title>Genomic Encyclopedia of Archaeal and Bacterial Type Strains, Phase II (KMG-II): from individual species to whole genera.</title>
        <authorList>
            <person name="Goeker M."/>
        </authorList>
    </citation>
    <scope>NUCLEOTIDE SEQUENCE [LARGE SCALE GENOMIC DNA]</scope>
    <source>
        <strain evidence="5 6">DSM 18423</strain>
    </source>
</reference>
<keyword evidence="6" id="KW-1185">Reference proteome</keyword>
<evidence type="ECO:0000259" key="4">
    <source>
        <dbReference type="PROSITE" id="PS01124"/>
    </source>
</evidence>
<feature type="domain" description="HTH araC/xylS-type" evidence="4">
    <location>
        <begin position="229"/>
        <end position="327"/>
    </location>
</feature>
<evidence type="ECO:0000313" key="6">
    <source>
        <dbReference type="Proteomes" id="UP000320582"/>
    </source>
</evidence>
<gene>
    <name evidence="5" type="ORF">BD293_0464</name>
</gene>
<proteinExistence type="predicted"/>
<keyword evidence="2" id="KW-0238">DNA-binding</keyword>
<evidence type="ECO:0000256" key="1">
    <source>
        <dbReference type="ARBA" id="ARBA00023015"/>
    </source>
</evidence>
<keyword evidence="1" id="KW-0805">Transcription regulation</keyword>
<comment type="caution">
    <text evidence="5">The sequence shown here is derived from an EMBL/GenBank/DDBJ whole genome shotgun (WGS) entry which is preliminary data.</text>
</comment>
<dbReference type="AlphaFoldDB" id="A0A543KA03"/>
<evidence type="ECO:0000313" key="5">
    <source>
        <dbReference type="EMBL" id="TQM91887.1"/>
    </source>
</evidence>
<dbReference type="EMBL" id="VFPT01000001">
    <property type="protein sequence ID" value="TQM91887.1"/>
    <property type="molecule type" value="Genomic_DNA"/>
</dbReference>
<dbReference type="SMART" id="SM00342">
    <property type="entry name" value="HTH_ARAC"/>
    <property type="match status" value="1"/>
</dbReference>
<dbReference type="SUPFAM" id="SSF46689">
    <property type="entry name" value="Homeodomain-like"/>
    <property type="match status" value="2"/>
</dbReference>
<dbReference type="Gene3D" id="3.40.50.880">
    <property type="match status" value="1"/>
</dbReference>
<accession>A0A543KA03</accession>
<dbReference type="SUPFAM" id="SSF52317">
    <property type="entry name" value="Class I glutamine amidotransferase-like"/>
    <property type="match status" value="1"/>
</dbReference>
<keyword evidence="3" id="KW-0804">Transcription</keyword>
<dbReference type="InterPro" id="IPR009057">
    <property type="entry name" value="Homeodomain-like_sf"/>
</dbReference>
<dbReference type="InterPro" id="IPR018062">
    <property type="entry name" value="HTH_AraC-typ_CS"/>
</dbReference>
<sequence>MFHKSITRSNENDHIHLGFLIMPGFPMACLTSMIEPLRAANEIADTQAFRWTLISETGGAVESSAMVTFHPAINLAAAEAIDYLIVLSPPDAKFANPRASNGALRMMERHGATLGGVSGGVFPLARAGLMEGHVTSVHWCYAAAFADEFPTHATTDEVIMPDRRRVTISGAAAGFDFALMLIDHKLGSEVMTEVACWFQHPLVRGEGVRQKIPAMQVATTSDMLPDPVASAMRLMSENLEDPICIADICEQITISPRHLERLFKKLTGKSPLAYYHTLRMTSARQLVMYSNRSMREIAQAVGYTTASPFRQRYAEIFGLSPDEDRRKINMFRVQGNAPLPSATPQLGTQH</sequence>
<dbReference type="PROSITE" id="PS00041">
    <property type="entry name" value="HTH_ARAC_FAMILY_1"/>
    <property type="match status" value="1"/>
</dbReference>
<name>A0A543KA03_9RHOB</name>
<dbReference type="InterPro" id="IPR029062">
    <property type="entry name" value="Class_I_gatase-like"/>
</dbReference>
<dbReference type="Gene3D" id="1.10.10.60">
    <property type="entry name" value="Homeodomain-like"/>
    <property type="match status" value="1"/>
</dbReference>
<dbReference type="Proteomes" id="UP000320582">
    <property type="component" value="Unassembled WGS sequence"/>
</dbReference>
<dbReference type="InterPro" id="IPR018060">
    <property type="entry name" value="HTH_AraC"/>
</dbReference>
<protein>
    <submittedName>
        <fullName evidence="5">AraC family transcriptional regulator with amidase-like domain</fullName>
    </submittedName>
</protein>
<dbReference type="PROSITE" id="PS01124">
    <property type="entry name" value="HTH_ARAC_FAMILY_2"/>
    <property type="match status" value="1"/>
</dbReference>
<evidence type="ECO:0000256" key="3">
    <source>
        <dbReference type="ARBA" id="ARBA00023163"/>
    </source>
</evidence>
<dbReference type="Pfam" id="PF12833">
    <property type="entry name" value="HTH_18"/>
    <property type="match status" value="1"/>
</dbReference>
<organism evidence="5 6">
    <name type="scientific">Roseinatronobacter monicus</name>
    <dbReference type="NCBI Taxonomy" id="393481"/>
    <lineage>
        <taxon>Bacteria</taxon>
        <taxon>Pseudomonadati</taxon>
        <taxon>Pseudomonadota</taxon>
        <taxon>Alphaproteobacteria</taxon>
        <taxon>Rhodobacterales</taxon>
        <taxon>Paracoccaceae</taxon>
        <taxon>Roseinatronobacter</taxon>
    </lineage>
</organism>
<dbReference type="GO" id="GO:0003700">
    <property type="term" value="F:DNA-binding transcription factor activity"/>
    <property type="evidence" value="ECO:0007669"/>
    <property type="project" value="InterPro"/>
</dbReference>
<evidence type="ECO:0000256" key="2">
    <source>
        <dbReference type="ARBA" id="ARBA00023125"/>
    </source>
</evidence>
<dbReference type="InterPro" id="IPR052158">
    <property type="entry name" value="INH-QAR"/>
</dbReference>
<dbReference type="PANTHER" id="PTHR43130">
    <property type="entry name" value="ARAC-FAMILY TRANSCRIPTIONAL REGULATOR"/>
    <property type="match status" value="1"/>
</dbReference>
<dbReference type="PANTHER" id="PTHR43130:SF3">
    <property type="entry name" value="HTH-TYPE TRANSCRIPTIONAL REGULATOR RV1931C"/>
    <property type="match status" value="1"/>
</dbReference>